<dbReference type="InterPro" id="IPR036390">
    <property type="entry name" value="WH_DNA-bd_sf"/>
</dbReference>
<evidence type="ECO:0000256" key="4">
    <source>
        <dbReference type="ARBA" id="ARBA00023163"/>
    </source>
</evidence>
<dbReference type="EMBL" id="MWUU01000023">
    <property type="protein sequence ID" value="PCF53599.1"/>
    <property type="molecule type" value="Genomic_DNA"/>
</dbReference>
<comment type="caution">
    <text evidence="5">The sequence shown here is derived from an EMBL/GenBank/DDBJ whole genome shotgun (WGS) entry which is preliminary data.</text>
</comment>
<gene>
    <name evidence="5" type="ORF">B5C08_12125</name>
</gene>
<keyword evidence="4" id="KW-0804">Transcription</keyword>
<dbReference type="PANTHER" id="PTHR34294:SF5">
    <property type="entry name" value="CENTRAL GLYCOLYTIC GENES REGULATOR"/>
    <property type="match status" value="1"/>
</dbReference>
<name>A0A2A4GUS5_9STAP</name>
<evidence type="ECO:0000256" key="3">
    <source>
        <dbReference type="ARBA" id="ARBA00023125"/>
    </source>
</evidence>
<dbReference type="Gene3D" id="1.10.10.10">
    <property type="entry name" value="Winged helix-like DNA-binding domain superfamily/Winged helix DNA-binding domain"/>
    <property type="match status" value="1"/>
</dbReference>
<dbReference type="GO" id="GO:0003677">
    <property type="term" value="F:DNA binding"/>
    <property type="evidence" value="ECO:0007669"/>
    <property type="project" value="UniProtKB-KW"/>
</dbReference>
<dbReference type="AlphaFoldDB" id="A0A2A4GUS5"/>
<comment type="similarity">
    <text evidence="1">Belongs to the SorC transcriptional regulatory family.</text>
</comment>
<keyword evidence="2" id="KW-0805">Transcription regulation</keyword>
<dbReference type="InterPro" id="IPR036388">
    <property type="entry name" value="WH-like_DNA-bd_sf"/>
</dbReference>
<dbReference type="Proteomes" id="UP000218335">
    <property type="component" value="Unassembled WGS sequence"/>
</dbReference>
<dbReference type="RefSeq" id="WP_019165686.1">
    <property type="nucleotide sequence ID" value="NZ_CP094734.1"/>
</dbReference>
<evidence type="ECO:0000313" key="6">
    <source>
        <dbReference type="Proteomes" id="UP000218335"/>
    </source>
</evidence>
<dbReference type="InterPro" id="IPR051054">
    <property type="entry name" value="SorC_transcr_regulators"/>
</dbReference>
<dbReference type="GO" id="GO:0030246">
    <property type="term" value="F:carbohydrate binding"/>
    <property type="evidence" value="ECO:0007669"/>
    <property type="project" value="InterPro"/>
</dbReference>
<proteinExistence type="inferred from homology"/>
<organism evidence="5 6">
    <name type="scientific">Staphylococcus delphini</name>
    <dbReference type="NCBI Taxonomy" id="53344"/>
    <lineage>
        <taxon>Bacteria</taxon>
        <taxon>Bacillati</taxon>
        <taxon>Bacillota</taxon>
        <taxon>Bacilli</taxon>
        <taxon>Bacillales</taxon>
        <taxon>Staphylococcaceae</taxon>
        <taxon>Staphylococcus</taxon>
        <taxon>Staphylococcus intermedius group</taxon>
    </lineage>
</organism>
<keyword evidence="3" id="KW-0238">DNA-binding</keyword>
<dbReference type="PANTHER" id="PTHR34294">
    <property type="entry name" value="TRANSCRIPTIONAL REGULATOR-RELATED"/>
    <property type="match status" value="1"/>
</dbReference>
<dbReference type="SUPFAM" id="SSF46785">
    <property type="entry name" value="Winged helix' DNA-binding domain"/>
    <property type="match status" value="1"/>
</dbReference>
<sequence>MERMIHVQQKIVPDLIDKMRRRFSILTTIQKYQPVGRRTLSELLNLTERVLRSETDLLKQQELISVKSTGMTLTSQGLDVVSQLNAYFDQYTDYHHLAQSIKSTYQLDEVHVIPGDSDKDSNVKVELGRIAGQLLEKQLYDHAIVSVTGGSTMASVSDAMSHLPFQVLFVPARGGLGQNVIFQANTICSRMAQRTGGSYTTLYVPEQVSELTYQNLMNEPSVIQTLDKIRESQFTIHGIGDALKMAKRRQSSPEVIEKLQHHFAVGEAFGYYFDQQGQIIHRVKTIGIQLEEAQSKAHIFAVAGGESKGLAIKAYLKMATPNTVLITDEAAAKVITREKFVENKK</sequence>
<dbReference type="Pfam" id="PF21715">
    <property type="entry name" value="CggR_N"/>
    <property type="match status" value="1"/>
</dbReference>
<dbReference type="Pfam" id="PF04198">
    <property type="entry name" value="Sugar-bind"/>
    <property type="match status" value="1"/>
</dbReference>
<dbReference type="InterPro" id="IPR037171">
    <property type="entry name" value="NagB/RpiA_transferase-like"/>
</dbReference>
<reference evidence="5 6" key="1">
    <citation type="journal article" date="2017" name="PLoS ONE">
        <title>Development of a real-time PCR for detection of Staphylococcus pseudintermedius using a novel automated comparison of whole-genome sequences.</title>
        <authorList>
            <person name="Verstappen K.M."/>
            <person name="Huijbregts L."/>
            <person name="Spaninks M."/>
            <person name="Wagenaar J.A."/>
            <person name="Fluit A.C."/>
            <person name="Duim B."/>
        </authorList>
    </citation>
    <scope>NUCLEOTIDE SEQUENCE [LARGE SCALE GENOMIC DNA]</scope>
    <source>
        <strain evidence="5 6">215070706401-1</strain>
    </source>
</reference>
<protein>
    <submittedName>
        <fullName evidence="5">Uncharacterized protein</fullName>
    </submittedName>
</protein>
<evidence type="ECO:0000313" key="5">
    <source>
        <dbReference type="EMBL" id="PCF53599.1"/>
    </source>
</evidence>
<dbReference type="InterPro" id="IPR048715">
    <property type="entry name" value="CggR_N"/>
</dbReference>
<dbReference type="InterPro" id="IPR007324">
    <property type="entry name" value="Sugar-bd_dom_put"/>
</dbReference>
<evidence type="ECO:0000256" key="2">
    <source>
        <dbReference type="ARBA" id="ARBA00023015"/>
    </source>
</evidence>
<accession>A0A2A4GUS5</accession>
<evidence type="ECO:0000256" key="1">
    <source>
        <dbReference type="ARBA" id="ARBA00010466"/>
    </source>
</evidence>
<dbReference type="SUPFAM" id="SSF100950">
    <property type="entry name" value="NagB/RpiA/CoA transferase-like"/>
    <property type="match status" value="1"/>
</dbReference>
<dbReference type="GeneID" id="77325662"/>
<dbReference type="Gene3D" id="3.40.50.1360">
    <property type="match status" value="1"/>
</dbReference>